<dbReference type="Pfam" id="PF02781">
    <property type="entry name" value="G6PD_C"/>
    <property type="match status" value="1"/>
</dbReference>
<organism evidence="9 10">
    <name type="scientific">Rubinisphaera brasiliensis (strain ATCC 49424 / DSM 5305 / JCM 21570 / IAM 15109 / NBRC 103401 / IFAM 1448)</name>
    <name type="common">Planctomyces brasiliensis</name>
    <dbReference type="NCBI Taxonomy" id="756272"/>
    <lineage>
        <taxon>Bacteria</taxon>
        <taxon>Pseudomonadati</taxon>
        <taxon>Planctomycetota</taxon>
        <taxon>Planctomycetia</taxon>
        <taxon>Planctomycetales</taxon>
        <taxon>Planctomycetaceae</taxon>
        <taxon>Rubinisphaera</taxon>
    </lineage>
</organism>
<dbReference type="SUPFAM" id="SSF51735">
    <property type="entry name" value="NAD(P)-binding Rossmann-fold domains"/>
    <property type="match status" value="1"/>
</dbReference>
<feature type="binding site" evidence="6">
    <location>
        <position position="190"/>
    </location>
    <ligand>
        <name>substrate</name>
    </ligand>
</feature>
<comment type="catalytic activity">
    <reaction evidence="6">
        <text>D-glucose 6-phosphate + NADP(+) = 6-phospho-D-glucono-1,5-lactone + NADPH + H(+)</text>
        <dbReference type="Rhea" id="RHEA:15841"/>
        <dbReference type="ChEBI" id="CHEBI:15378"/>
        <dbReference type="ChEBI" id="CHEBI:57783"/>
        <dbReference type="ChEBI" id="CHEBI:57955"/>
        <dbReference type="ChEBI" id="CHEBI:58349"/>
        <dbReference type="ChEBI" id="CHEBI:61548"/>
        <dbReference type="EC" id="1.1.1.49"/>
    </reaction>
</comment>
<keyword evidence="4 6" id="KW-0560">Oxidoreductase</keyword>
<sequence>MKELGPHAFIVIGGTGDLAHRKLLPAFFKVLQNSKSEHSEQTGILVGVSLEDWDDERYCDWLIQLLHDSGLHTAELEAWCRKNAYYQPLAAESSAIAQSYESLASRLTEWDRKHQLEGNRVFYLAIPPKIFPETARQLAAAGLNSSSGWTRLVIEKPFGWNLQSAEELNKVLLERFDESQIYRIDHYLGKDTVQNLAIFRFANMMFESVWNRQSIRNIQITVSEDLGIGDRAGYYDKAGALRDMIQNHATQLLTLIAMDAPSRFYADAVRDEKLRVLRSIDPIPVENAVFGQYTAGESHGEAVPGYLEETGVPDDSTTESFIAIKVMIANWRWQGVPFYLRTGKRLPRKVTEIAIVFRDPPVRLFEPLGVCDSHPDVLRIRLQPDEAFQLSFDVKAPGEPLEVRQKTLEFSYRDAFEHIPDAYCSLIADVAAGDQTHFVRADEVEASWRMYAPLLDCPRKIAPYMAGSWGPSEADALLAANGDAWQTPIPEREKMD</sequence>
<dbReference type="InterPro" id="IPR036291">
    <property type="entry name" value="NAD(P)-bd_dom_sf"/>
</dbReference>
<dbReference type="Pfam" id="PF00479">
    <property type="entry name" value="G6PD_N"/>
    <property type="match status" value="1"/>
</dbReference>
<feature type="binding site" evidence="6">
    <location>
        <position position="156"/>
    </location>
    <ligand>
        <name>NADP(+)</name>
        <dbReference type="ChEBI" id="CHEBI:58349"/>
    </ligand>
</feature>
<dbReference type="eggNOG" id="COG0364">
    <property type="taxonomic scope" value="Bacteria"/>
</dbReference>
<dbReference type="InterPro" id="IPR001282">
    <property type="entry name" value="G6P_DH"/>
</dbReference>
<dbReference type="GO" id="GO:0005829">
    <property type="term" value="C:cytosol"/>
    <property type="evidence" value="ECO:0007669"/>
    <property type="project" value="TreeGrafter"/>
</dbReference>
<feature type="binding site" evidence="6">
    <location>
        <position position="349"/>
    </location>
    <ligand>
        <name>substrate</name>
    </ligand>
</feature>
<reference evidence="10" key="1">
    <citation type="submission" date="2011-02" db="EMBL/GenBank/DDBJ databases">
        <title>The complete genome of Planctomyces brasiliensis DSM 5305.</title>
        <authorList>
            <person name="Lucas S."/>
            <person name="Copeland A."/>
            <person name="Lapidus A."/>
            <person name="Bruce D."/>
            <person name="Goodwin L."/>
            <person name="Pitluck S."/>
            <person name="Kyrpides N."/>
            <person name="Mavromatis K."/>
            <person name="Pagani I."/>
            <person name="Ivanova N."/>
            <person name="Ovchinnikova G."/>
            <person name="Lu M."/>
            <person name="Detter J.C."/>
            <person name="Han C."/>
            <person name="Land M."/>
            <person name="Hauser L."/>
            <person name="Markowitz V."/>
            <person name="Cheng J.-F."/>
            <person name="Hugenholtz P."/>
            <person name="Woyke T."/>
            <person name="Wu D."/>
            <person name="Tindall B."/>
            <person name="Pomrenke H.G."/>
            <person name="Brambilla E."/>
            <person name="Klenk H.-P."/>
            <person name="Eisen J.A."/>
        </authorList>
    </citation>
    <scope>NUCLEOTIDE SEQUENCE [LARGE SCALE GENOMIC DNA]</scope>
    <source>
        <strain evidence="10">ATCC 49424 / DSM 5305 / JCM 21570 / NBRC 103401 / IFAM 1448</strain>
    </source>
</reference>
<dbReference type="HAMAP" id="MF_00966">
    <property type="entry name" value="G6PD"/>
    <property type="match status" value="1"/>
</dbReference>
<evidence type="ECO:0000256" key="6">
    <source>
        <dbReference type="HAMAP-Rule" id="MF_00966"/>
    </source>
</evidence>
<name>F0SST3_RUBBR</name>
<keyword evidence="2 6" id="KW-0313">Glucose metabolism</keyword>
<dbReference type="AlphaFoldDB" id="F0SST3"/>
<evidence type="ECO:0000259" key="8">
    <source>
        <dbReference type="Pfam" id="PF02781"/>
    </source>
</evidence>
<dbReference type="RefSeq" id="WP_013630130.1">
    <property type="nucleotide sequence ID" value="NC_015174.1"/>
</dbReference>
<dbReference type="GO" id="GO:0050661">
    <property type="term" value="F:NADP binding"/>
    <property type="evidence" value="ECO:0007669"/>
    <property type="project" value="UniProtKB-UniRule"/>
</dbReference>
<evidence type="ECO:0000256" key="2">
    <source>
        <dbReference type="ARBA" id="ARBA00022526"/>
    </source>
</evidence>
<dbReference type="GO" id="GO:0006006">
    <property type="term" value="P:glucose metabolic process"/>
    <property type="evidence" value="ECO:0007669"/>
    <property type="project" value="UniProtKB-KW"/>
</dbReference>
<dbReference type="PIRSF" id="PIRSF000110">
    <property type="entry name" value="G6PD"/>
    <property type="match status" value="1"/>
</dbReference>
<dbReference type="UniPathway" id="UPA00115">
    <property type="reaction ID" value="UER00408"/>
</dbReference>
<evidence type="ECO:0000256" key="3">
    <source>
        <dbReference type="ARBA" id="ARBA00022857"/>
    </source>
</evidence>
<dbReference type="GO" id="GO:0004345">
    <property type="term" value="F:glucose-6-phosphate dehydrogenase activity"/>
    <property type="evidence" value="ECO:0007669"/>
    <property type="project" value="UniProtKB-UniRule"/>
</dbReference>
<keyword evidence="3 6" id="KW-0521">NADP</keyword>
<dbReference type="Gene3D" id="3.40.50.720">
    <property type="entry name" value="NAD(P)-binding Rossmann-like Domain"/>
    <property type="match status" value="1"/>
</dbReference>
<feature type="binding site" evidence="6">
    <location>
        <position position="186"/>
    </location>
    <ligand>
        <name>substrate</name>
    </ligand>
</feature>
<comment type="caution">
    <text evidence="6">Lacks conserved residue(s) required for the propagation of feature annotation.</text>
</comment>
<dbReference type="PANTHER" id="PTHR23429:SF0">
    <property type="entry name" value="GLUCOSE-6-PHOSPHATE 1-DEHYDROGENASE"/>
    <property type="match status" value="1"/>
</dbReference>
<feature type="domain" description="Glucose-6-phosphate dehydrogenase NAD-binding" evidence="7">
    <location>
        <begin position="10"/>
        <end position="195"/>
    </location>
</feature>
<evidence type="ECO:0000313" key="9">
    <source>
        <dbReference type="EMBL" id="ADY61411.1"/>
    </source>
</evidence>
<gene>
    <name evidence="6" type="primary">zwf</name>
    <name evidence="9" type="ordered locus">Plabr_3826</name>
</gene>
<evidence type="ECO:0000256" key="5">
    <source>
        <dbReference type="ARBA" id="ARBA00023277"/>
    </source>
</evidence>
<dbReference type="EMBL" id="CP002546">
    <property type="protein sequence ID" value="ADY61411.1"/>
    <property type="molecule type" value="Genomic_DNA"/>
</dbReference>
<accession>F0SST3</accession>
<feature type="binding site" evidence="6">
    <location>
        <position position="344"/>
    </location>
    <ligand>
        <name>substrate</name>
    </ligand>
</feature>
<dbReference type="InterPro" id="IPR022674">
    <property type="entry name" value="G6P_DH_NAD-bd"/>
</dbReference>
<dbReference type="GO" id="GO:0009051">
    <property type="term" value="P:pentose-phosphate shunt, oxidative branch"/>
    <property type="evidence" value="ECO:0007669"/>
    <property type="project" value="TreeGrafter"/>
</dbReference>
<comment type="pathway">
    <text evidence="1 6">Carbohydrate degradation; pentose phosphate pathway; D-ribulose 5-phosphate from D-glucose 6-phosphate (oxidative stage): step 1/3.</text>
</comment>
<protein>
    <recommendedName>
        <fullName evidence="6">Glucose-6-phosphate 1-dehydrogenase</fullName>
        <shortName evidence="6">G6PD</shortName>
        <ecNumber evidence="6">1.1.1.49</ecNumber>
    </recommendedName>
</protein>
<comment type="function">
    <text evidence="6">Catalyzes the oxidation of glucose 6-phosphate to 6-phosphogluconolactone.</text>
</comment>
<dbReference type="HOGENOM" id="CLU_013524_5_0_0"/>
<evidence type="ECO:0000313" key="10">
    <source>
        <dbReference type="Proteomes" id="UP000006860"/>
    </source>
</evidence>
<dbReference type="PANTHER" id="PTHR23429">
    <property type="entry name" value="GLUCOSE-6-PHOSPHATE 1-DEHYDROGENASE G6PD"/>
    <property type="match status" value="1"/>
</dbReference>
<dbReference type="Gene3D" id="3.30.360.10">
    <property type="entry name" value="Dihydrodipicolinate Reductase, domain 2"/>
    <property type="match status" value="1"/>
</dbReference>
<dbReference type="Proteomes" id="UP000006860">
    <property type="component" value="Chromosome"/>
</dbReference>
<feature type="binding site" evidence="6">
    <location>
        <position position="243"/>
    </location>
    <ligand>
        <name>substrate</name>
    </ligand>
</feature>
<dbReference type="KEGG" id="pbs:Plabr_3826"/>
<keyword evidence="10" id="KW-1185">Reference proteome</keyword>
<dbReference type="PRINTS" id="PR00079">
    <property type="entry name" value="G6PDHDRGNASE"/>
</dbReference>
<feature type="active site" description="Proton acceptor" evidence="6">
    <location>
        <position position="248"/>
    </location>
</feature>
<feature type="binding site" evidence="6">
    <location>
        <position position="224"/>
    </location>
    <ligand>
        <name>substrate</name>
    </ligand>
</feature>
<comment type="similarity">
    <text evidence="6">Belongs to the glucose-6-phosphate dehydrogenase family.</text>
</comment>
<dbReference type="OrthoDB" id="9802739at2"/>
<dbReference type="InterPro" id="IPR022675">
    <property type="entry name" value="G6P_DH_C"/>
</dbReference>
<dbReference type="SUPFAM" id="SSF55347">
    <property type="entry name" value="Glyceraldehyde-3-phosphate dehydrogenase-like, C-terminal domain"/>
    <property type="match status" value="1"/>
</dbReference>
<keyword evidence="5 6" id="KW-0119">Carbohydrate metabolism</keyword>
<feature type="domain" description="Glucose-6-phosphate dehydrogenase C-terminal" evidence="8">
    <location>
        <begin position="198"/>
        <end position="486"/>
    </location>
</feature>
<evidence type="ECO:0000256" key="4">
    <source>
        <dbReference type="ARBA" id="ARBA00023002"/>
    </source>
</evidence>
<dbReference type="STRING" id="756272.Plabr_3826"/>
<evidence type="ECO:0000259" key="7">
    <source>
        <dbReference type="Pfam" id="PF00479"/>
    </source>
</evidence>
<dbReference type="NCBIfam" id="TIGR00871">
    <property type="entry name" value="zwf"/>
    <property type="match status" value="1"/>
</dbReference>
<proteinExistence type="inferred from homology"/>
<dbReference type="EC" id="1.1.1.49" evidence="6"/>
<evidence type="ECO:0000256" key="1">
    <source>
        <dbReference type="ARBA" id="ARBA00004937"/>
    </source>
</evidence>